<dbReference type="EMBL" id="FQVF01000009">
    <property type="protein sequence ID" value="SHF61563.1"/>
    <property type="molecule type" value="Genomic_DNA"/>
</dbReference>
<name>A0A1M5D3D3_9GAMM</name>
<protein>
    <submittedName>
        <fullName evidence="3">Uncharacterized protein</fullName>
    </submittedName>
</protein>
<keyword evidence="4" id="KW-1185">Reference proteome</keyword>
<feature type="transmembrane region" description="Helical" evidence="2">
    <location>
        <begin position="6"/>
        <end position="25"/>
    </location>
</feature>
<keyword evidence="2" id="KW-0472">Membrane</keyword>
<keyword evidence="2" id="KW-1133">Transmembrane helix</keyword>
<proteinExistence type="predicted"/>
<keyword evidence="2" id="KW-0812">Transmembrane</keyword>
<organism evidence="3 4">
    <name type="scientific">Marinomonas polaris DSM 16579</name>
    <dbReference type="NCBI Taxonomy" id="1122206"/>
    <lineage>
        <taxon>Bacteria</taxon>
        <taxon>Pseudomonadati</taxon>
        <taxon>Pseudomonadota</taxon>
        <taxon>Gammaproteobacteria</taxon>
        <taxon>Oceanospirillales</taxon>
        <taxon>Oceanospirillaceae</taxon>
        <taxon>Marinomonas</taxon>
    </lineage>
</organism>
<evidence type="ECO:0000313" key="3">
    <source>
        <dbReference type="EMBL" id="SHF61563.1"/>
    </source>
</evidence>
<dbReference type="RefSeq" id="WP_072839863.1">
    <property type="nucleotide sequence ID" value="NZ_FQVF01000009.1"/>
</dbReference>
<evidence type="ECO:0000256" key="1">
    <source>
        <dbReference type="SAM" id="MobiDB-lite"/>
    </source>
</evidence>
<gene>
    <name evidence="3" type="ORF">SAMN02745753_02338</name>
</gene>
<feature type="compositionally biased region" description="Basic and acidic residues" evidence="1">
    <location>
        <begin position="117"/>
        <end position="129"/>
    </location>
</feature>
<sequence length="151" mass="16833">MNLEEFNIIIFITGIIIGCVATLALKSYSAKNNSKKADSSSNIITMKSLQQELDSKQVIIDNFFTDSNEHLMSAEKRLADLRNTLADNATQLSNIKIERSTAASNNTDTIEPASFEPPRDYALKKDKEPGTLSESFGLDDRNIDLEPKRTF</sequence>
<feature type="region of interest" description="Disordered" evidence="1">
    <location>
        <begin position="100"/>
        <end position="139"/>
    </location>
</feature>
<accession>A0A1M5D3D3</accession>
<evidence type="ECO:0000256" key="2">
    <source>
        <dbReference type="SAM" id="Phobius"/>
    </source>
</evidence>
<evidence type="ECO:0000313" key="4">
    <source>
        <dbReference type="Proteomes" id="UP000184517"/>
    </source>
</evidence>
<dbReference type="STRING" id="1122206.SAMN02745753_02338"/>
<dbReference type="AlphaFoldDB" id="A0A1M5D3D3"/>
<reference evidence="4" key="1">
    <citation type="submission" date="2016-11" db="EMBL/GenBank/DDBJ databases">
        <authorList>
            <person name="Varghese N."/>
            <person name="Submissions S."/>
        </authorList>
    </citation>
    <scope>NUCLEOTIDE SEQUENCE [LARGE SCALE GENOMIC DNA]</scope>
    <source>
        <strain evidence="4">DSM 16579</strain>
    </source>
</reference>
<dbReference type="Proteomes" id="UP000184517">
    <property type="component" value="Unassembled WGS sequence"/>
</dbReference>
<dbReference type="OrthoDB" id="6106639at2"/>